<reference evidence="1" key="2">
    <citation type="submission" date="2018-05" db="EMBL/GenBank/DDBJ databases">
        <title>OpunRS2 (Oryza punctata Reference Sequence Version 2).</title>
        <authorList>
            <person name="Zhang J."/>
            <person name="Kudrna D."/>
            <person name="Lee S."/>
            <person name="Talag J."/>
            <person name="Welchert J."/>
            <person name="Wing R.A."/>
        </authorList>
    </citation>
    <scope>NUCLEOTIDE SEQUENCE [LARGE SCALE GENOMIC DNA]</scope>
</reference>
<dbReference type="EnsemblPlants" id="OPUNC01G26340.1">
    <property type="protein sequence ID" value="OPUNC01G26340.1"/>
    <property type="gene ID" value="OPUNC01G26340"/>
</dbReference>
<proteinExistence type="predicted"/>
<accession>A0A0E0JMD7</accession>
<sequence>MSYESAAEWFTDQAQLLASPLALLLAARGGRGRRGVDQLRLSLPMPEQDSIHHVGGSAWGIEVLLALLVFMVTTPTGSGSTGPSRGYIVRHWGHSRHFENISLF</sequence>
<organism evidence="1">
    <name type="scientific">Oryza punctata</name>
    <name type="common">Red rice</name>
    <dbReference type="NCBI Taxonomy" id="4537"/>
    <lineage>
        <taxon>Eukaryota</taxon>
        <taxon>Viridiplantae</taxon>
        <taxon>Streptophyta</taxon>
        <taxon>Embryophyta</taxon>
        <taxon>Tracheophyta</taxon>
        <taxon>Spermatophyta</taxon>
        <taxon>Magnoliopsida</taxon>
        <taxon>Liliopsida</taxon>
        <taxon>Poales</taxon>
        <taxon>Poaceae</taxon>
        <taxon>BOP clade</taxon>
        <taxon>Oryzoideae</taxon>
        <taxon>Oryzeae</taxon>
        <taxon>Oryzinae</taxon>
        <taxon>Oryza</taxon>
    </lineage>
</organism>
<protein>
    <submittedName>
        <fullName evidence="1">Uncharacterized protein</fullName>
    </submittedName>
</protein>
<dbReference type="Proteomes" id="UP000026962">
    <property type="component" value="Chromosome 1"/>
</dbReference>
<dbReference type="EnsemblPlants" id="OPUNC01G26360.1">
    <property type="protein sequence ID" value="OPUNC01G26360.1"/>
    <property type="gene ID" value="OPUNC01G26360"/>
</dbReference>
<reference evidence="1" key="1">
    <citation type="submission" date="2015-04" db="UniProtKB">
        <authorList>
            <consortium name="EnsemblPlants"/>
        </authorList>
    </citation>
    <scope>IDENTIFICATION</scope>
</reference>
<keyword evidence="2" id="KW-1185">Reference proteome</keyword>
<dbReference type="Gramene" id="OPUNC01G26340.1">
    <property type="protein sequence ID" value="OPUNC01G26340.1"/>
    <property type="gene ID" value="OPUNC01G26340"/>
</dbReference>
<dbReference type="AlphaFoldDB" id="A0A0E0JMD7"/>
<dbReference type="Gramene" id="OPUNC01G26360.1">
    <property type="protein sequence ID" value="OPUNC01G26360.1"/>
    <property type="gene ID" value="OPUNC01G26360"/>
</dbReference>
<evidence type="ECO:0000313" key="2">
    <source>
        <dbReference type="Proteomes" id="UP000026962"/>
    </source>
</evidence>
<dbReference type="HOGENOM" id="CLU_2254506_0_0_1"/>
<name>A0A0E0JMD7_ORYPU</name>
<evidence type="ECO:0000313" key="1">
    <source>
        <dbReference type="EnsemblPlants" id="OPUNC01G26360.1"/>
    </source>
</evidence>